<dbReference type="Pfam" id="PF10779">
    <property type="entry name" value="XhlA"/>
    <property type="match status" value="1"/>
</dbReference>
<name>A0ABT9UW57_9FIRM</name>
<dbReference type="RefSeq" id="WP_307487280.1">
    <property type="nucleotide sequence ID" value="NZ_JAUSUF010000010.1"/>
</dbReference>
<dbReference type="InterPro" id="IPR019715">
    <property type="entry name" value="Haemolysin_XhlA"/>
</dbReference>
<feature type="transmembrane region" description="Helical" evidence="1">
    <location>
        <begin position="54"/>
        <end position="76"/>
    </location>
</feature>
<accession>A0ABT9UW57</accession>
<proteinExistence type="predicted"/>
<keyword evidence="1" id="KW-1133">Transmembrane helix</keyword>
<organism evidence="2 3">
    <name type="scientific">Eubacterium multiforme</name>
    <dbReference type="NCBI Taxonomy" id="83339"/>
    <lineage>
        <taxon>Bacteria</taxon>
        <taxon>Bacillati</taxon>
        <taxon>Bacillota</taxon>
        <taxon>Clostridia</taxon>
        <taxon>Eubacteriales</taxon>
        <taxon>Eubacteriaceae</taxon>
        <taxon>Eubacterium</taxon>
    </lineage>
</organism>
<sequence length="77" mass="8949">MNDELIEHKVKIHDERINNHADRLDKLEQNDVKKDVQIENLCKSIEGLISTLKWGFGFLASGLVGFFIYAIQFNIFK</sequence>
<gene>
    <name evidence="2" type="ORF">J2S18_002505</name>
</gene>
<evidence type="ECO:0000313" key="3">
    <source>
        <dbReference type="Proteomes" id="UP001228504"/>
    </source>
</evidence>
<reference evidence="2 3" key="1">
    <citation type="submission" date="2023-07" db="EMBL/GenBank/DDBJ databases">
        <title>Genomic Encyclopedia of Type Strains, Phase IV (KMG-IV): sequencing the most valuable type-strain genomes for metagenomic binning, comparative biology and taxonomic classification.</title>
        <authorList>
            <person name="Goeker M."/>
        </authorList>
    </citation>
    <scope>NUCLEOTIDE SEQUENCE [LARGE SCALE GENOMIC DNA]</scope>
    <source>
        <strain evidence="2 3">DSM 20694</strain>
    </source>
</reference>
<keyword evidence="3" id="KW-1185">Reference proteome</keyword>
<evidence type="ECO:0008006" key="4">
    <source>
        <dbReference type="Google" id="ProtNLM"/>
    </source>
</evidence>
<protein>
    <recommendedName>
        <fullName evidence="4">Haemolysin XhlA</fullName>
    </recommendedName>
</protein>
<dbReference type="EMBL" id="JAUSUF010000010">
    <property type="protein sequence ID" value="MDQ0150557.1"/>
    <property type="molecule type" value="Genomic_DNA"/>
</dbReference>
<dbReference type="Proteomes" id="UP001228504">
    <property type="component" value="Unassembled WGS sequence"/>
</dbReference>
<evidence type="ECO:0000256" key="1">
    <source>
        <dbReference type="SAM" id="Phobius"/>
    </source>
</evidence>
<keyword evidence="1" id="KW-0812">Transmembrane</keyword>
<evidence type="ECO:0000313" key="2">
    <source>
        <dbReference type="EMBL" id="MDQ0150557.1"/>
    </source>
</evidence>
<comment type="caution">
    <text evidence="2">The sequence shown here is derived from an EMBL/GenBank/DDBJ whole genome shotgun (WGS) entry which is preliminary data.</text>
</comment>
<keyword evidence="1" id="KW-0472">Membrane</keyword>